<evidence type="ECO:0000256" key="1">
    <source>
        <dbReference type="SAM" id="Coils"/>
    </source>
</evidence>
<dbReference type="GeneID" id="118427160"/>
<dbReference type="PANTHER" id="PTHR19959:SF119">
    <property type="entry name" value="FUNGAL LIPASE-LIKE DOMAIN-CONTAINING PROTEIN"/>
    <property type="match status" value="1"/>
</dbReference>
<sequence length="443" mass="49638">MAEQLQEGCRALQTGGINTAEQLQESYRTLQTGDLNTAEQLQESYRAPQTGDINTEEQLQEGCKDLQTEDLDVSEQLQKGYRALQTGDVDTAEQLQEGCKDLQTEDLDASEQLHEGCKDLQTEDLDASEQLHEGCKDLQTEDLDASEQLHEGCKDLQTEDLDASEQLPEGCRALQTGELDTTEQLQEGCKDLQTEDLDASEQLQEGCRALKIRDMGITEYLQEGCRSLQAGDMEMAEHNFVAALKSVHGKESSEEAEPLLKLSDVYLKRGIQSRDGDDFTKAAALCNAVLVRAKTEDQDDIKQTVKLIAQSFVEHVLCITQTVVIDDIDKHQAMLKDDRSQVEKEIEEIEHQADLYSLDDDNPNITEVEKTRVEAIKALFQTILHQRRTFIVGLIDECMEVMGQPPCKYAMIGLGSQATGLVTPYSDLEFAILMKRARVDRWI</sequence>
<dbReference type="OrthoDB" id="10260758at2759"/>
<name>A0A9J7N5X5_BRAFL</name>
<dbReference type="PANTHER" id="PTHR19959">
    <property type="entry name" value="KINESIN LIGHT CHAIN"/>
    <property type="match status" value="1"/>
</dbReference>
<evidence type="ECO:0000313" key="2">
    <source>
        <dbReference type="Proteomes" id="UP000001554"/>
    </source>
</evidence>
<dbReference type="RefSeq" id="XP_035692691.1">
    <property type="nucleotide sequence ID" value="XM_035836798.1"/>
</dbReference>
<evidence type="ECO:0000313" key="3">
    <source>
        <dbReference type="RefSeq" id="XP_035692691.1"/>
    </source>
</evidence>
<reference evidence="2" key="1">
    <citation type="journal article" date="2020" name="Nat. Ecol. Evol.">
        <title>Deeply conserved synteny resolves early events in vertebrate evolution.</title>
        <authorList>
            <person name="Simakov O."/>
            <person name="Marletaz F."/>
            <person name="Yue J.X."/>
            <person name="O'Connell B."/>
            <person name="Jenkins J."/>
            <person name="Brandt A."/>
            <person name="Calef R."/>
            <person name="Tung C.H."/>
            <person name="Huang T.K."/>
            <person name="Schmutz J."/>
            <person name="Satoh N."/>
            <person name="Yu J.K."/>
            <person name="Putnam N.H."/>
            <person name="Green R.E."/>
            <person name="Rokhsar D.S."/>
        </authorList>
    </citation>
    <scope>NUCLEOTIDE SEQUENCE [LARGE SCALE GENOMIC DNA]</scope>
    <source>
        <strain evidence="2">S238N-H82</strain>
    </source>
</reference>
<keyword evidence="2" id="KW-1185">Reference proteome</keyword>
<keyword evidence="1" id="KW-0175">Coiled coil</keyword>
<dbReference type="KEGG" id="bfo:118427160"/>
<protein>
    <submittedName>
        <fullName evidence="3">Uncharacterized protein LOC118427160</fullName>
    </submittedName>
</protein>
<dbReference type="AlphaFoldDB" id="A0A9J7N5X5"/>
<gene>
    <name evidence="3" type="primary">LOC118427160</name>
</gene>
<accession>A0A9J7N5X5</accession>
<dbReference type="Proteomes" id="UP000001554">
    <property type="component" value="Chromosome 12"/>
</dbReference>
<organism evidence="2 3">
    <name type="scientific">Branchiostoma floridae</name>
    <name type="common">Florida lancelet</name>
    <name type="synonym">Amphioxus</name>
    <dbReference type="NCBI Taxonomy" id="7739"/>
    <lineage>
        <taxon>Eukaryota</taxon>
        <taxon>Metazoa</taxon>
        <taxon>Chordata</taxon>
        <taxon>Cephalochordata</taxon>
        <taxon>Leptocardii</taxon>
        <taxon>Amphioxiformes</taxon>
        <taxon>Branchiostomatidae</taxon>
        <taxon>Branchiostoma</taxon>
    </lineage>
</organism>
<proteinExistence type="predicted"/>
<reference evidence="3" key="2">
    <citation type="submission" date="2025-08" db="UniProtKB">
        <authorList>
            <consortium name="RefSeq"/>
        </authorList>
    </citation>
    <scope>IDENTIFICATION</scope>
    <source>
        <strain evidence="3">S238N-H82</strain>
        <tissue evidence="3">Testes</tissue>
    </source>
</reference>
<feature type="coiled-coil region" evidence="1">
    <location>
        <begin position="328"/>
        <end position="359"/>
    </location>
</feature>